<protein>
    <recommendedName>
        <fullName evidence="3">histidine kinase</fullName>
        <ecNumber evidence="3">2.7.13.3</ecNumber>
    </recommendedName>
</protein>
<dbReference type="Pfam" id="PF00512">
    <property type="entry name" value="HisKA"/>
    <property type="match status" value="1"/>
</dbReference>
<dbReference type="Pfam" id="PF00072">
    <property type="entry name" value="Response_reg"/>
    <property type="match status" value="1"/>
</dbReference>
<feature type="transmembrane region" description="Helical" evidence="8">
    <location>
        <begin position="127"/>
        <end position="149"/>
    </location>
</feature>
<feature type="transmembrane region" description="Helical" evidence="8">
    <location>
        <begin position="509"/>
        <end position="532"/>
    </location>
</feature>
<reference evidence="11 12" key="1">
    <citation type="submission" date="2020-04" db="EMBL/GenBank/DDBJ databases">
        <authorList>
            <person name="De Canck E."/>
        </authorList>
    </citation>
    <scope>NUCLEOTIDE SEQUENCE [LARGE SCALE GENOMIC DNA]</scope>
    <source>
        <strain evidence="11 12">LMG 26788</strain>
    </source>
</reference>
<dbReference type="GO" id="GO:0005886">
    <property type="term" value="C:plasma membrane"/>
    <property type="evidence" value="ECO:0007669"/>
    <property type="project" value="UniProtKB-SubCell"/>
</dbReference>
<dbReference type="Gene3D" id="1.10.4160.10">
    <property type="entry name" value="Hydantoin permease"/>
    <property type="match status" value="1"/>
</dbReference>
<evidence type="ECO:0000256" key="6">
    <source>
        <dbReference type="ARBA" id="ARBA00022777"/>
    </source>
</evidence>
<feature type="transmembrane region" description="Helical" evidence="8">
    <location>
        <begin position="270"/>
        <end position="290"/>
    </location>
</feature>
<dbReference type="PANTHER" id="PTHR43047">
    <property type="entry name" value="TWO-COMPONENT HISTIDINE PROTEIN KINASE"/>
    <property type="match status" value="1"/>
</dbReference>
<feature type="transmembrane region" description="Helical" evidence="8">
    <location>
        <begin position="413"/>
        <end position="435"/>
    </location>
</feature>
<dbReference type="PROSITE" id="PS50109">
    <property type="entry name" value="HIS_KIN"/>
    <property type="match status" value="1"/>
</dbReference>
<dbReference type="SMART" id="SM00388">
    <property type="entry name" value="HisKA"/>
    <property type="match status" value="1"/>
</dbReference>
<proteinExistence type="predicted"/>
<dbReference type="InterPro" id="IPR036097">
    <property type="entry name" value="HisK_dim/P_sf"/>
</dbReference>
<dbReference type="SMART" id="SM00387">
    <property type="entry name" value="HATPase_c"/>
    <property type="match status" value="1"/>
</dbReference>
<dbReference type="CDD" id="cd16922">
    <property type="entry name" value="HATPase_EvgS-ArcB-TorS-like"/>
    <property type="match status" value="1"/>
</dbReference>
<accession>A0A6S7CCT0</accession>
<dbReference type="PROSITE" id="PS50110">
    <property type="entry name" value="RESPONSE_REGULATORY"/>
    <property type="match status" value="1"/>
</dbReference>
<evidence type="ECO:0000259" key="10">
    <source>
        <dbReference type="PROSITE" id="PS50110"/>
    </source>
</evidence>
<evidence type="ECO:0000256" key="4">
    <source>
        <dbReference type="ARBA" id="ARBA00022553"/>
    </source>
</evidence>
<name>A0A6S7CCT0_9BURK</name>
<evidence type="ECO:0000256" key="3">
    <source>
        <dbReference type="ARBA" id="ARBA00012438"/>
    </source>
</evidence>
<dbReference type="InterPro" id="IPR004358">
    <property type="entry name" value="Sig_transdc_His_kin-like_C"/>
</dbReference>
<evidence type="ECO:0000256" key="5">
    <source>
        <dbReference type="ARBA" id="ARBA00022679"/>
    </source>
</evidence>
<keyword evidence="6 11" id="KW-0418">Kinase</keyword>
<feature type="transmembrane region" description="Helical" evidence="8">
    <location>
        <begin position="311"/>
        <end position="340"/>
    </location>
</feature>
<dbReference type="PRINTS" id="PR00344">
    <property type="entry name" value="BCTRLSENSOR"/>
</dbReference>
<dbReference type="InterPro" id="IPR005467">
    <property type="entry name" value="His_kinase_dom"/>
</dbReference>
<evidence type="ECO:0000256" key="1">
    <source>
        <dbReference type="ARBA" id="ARBA00000085"/>
    </source>
</evidence>
<dbReference type="Pfam" id="PF02518">
    <property type="entry name" value="HATPase_c"/>
    <property type="match status" value="1"/>
</dbReference>
<organism evidence="11 12">
    <name type="scientific">Achromobacter pulmonis</name>
    <dbReference type="NCBI Taxonomy" id="1389932"/>
    <lineage>
        <taxon>Bacteria</taxon>
        <taxon>Pseudomonadati</taxon>
        <taxon>Pseudomonadota</taxon>
        <taxon>Betaproteobacteria</taxon>
        <taxon>Burkholderiales</taxon>
        <taxon>Alcaligenaceae</taxon>
        <taxon>Achromobacter</taxon>
    </lineage>
</organism>
<dbReference type="Gene3D" id="3.40.50.2300">
    <property type="match status" value="1"/>
</dbReference>
<feature type="modified residue" description="4-aspartylphosphate" evidence="7">
    <location>
        <position position="1025"/>
    </location>
</feature>
<feature type="transmembrane region" description="Helical" evidence="8">
    <location>
        <begin position="170"/>
        <end position="195"/>
    </location>
</feature>
<evidence type="ECO:0000256" key="8">
    <source>
        <dbReference type="SAM" id="Phobius"/>
    </source>
</evidence>
<feature type="domain" description="Histidine kinase" evidence="9">
    <location>
        <begin position="737"/>
        <end position="953"/>
    </location>
</feature>
<dbReference type="EC" id="2.7.13.3" evidence="3"/>
<keyword evidence="8" id="KW-0812">Transmembrane</keyword>
<feature type="transmembrane region" description="Helical" evidence="8">
    <location>
        <begin position="360"/>
        <end position="381"/>
    </location>
</feature>
<evidence type="ECO:0000313" key="11">
    <source>
        <dbReference type="EMBL" id="CAB3842260.1"/>
    </source>
</evidence>
<dbReference type="InterPro" id="IPR001789">
    <property type="entry name" value="Sig_transdc_resp-reg_receiver"/>
</dbReference>
<feature type="transmembrane region" description="Helical" evidence="8">
    <location>
        <begin position="441"/>
        <end position="459"/>
    </location>
</feature>
<feature type="transmembrane region" description="Helical" evidence="8">
    <location>
        <begin position="621"/>
        <end position="644"/>
    </location>
</feature>
<keyword evidence="4 7" id="KW-0597">Phosphoprotein</keyword>
<dbReference type="InterPro" id="IPR003661">
    <property type="entry name" value="HisK_dim/P_dom"/>
</dbReference>
<dbReference type="SUPFAM" id="SSF47384">
    <property type="entry name" value="Homodimeric domain of signal transducing histidine kinase"/>
    <property type="match status" value="1"/>
</dbReference>
<dbReference type="InterPro" id="IPR011006">
    <property type="entry name" value="CheY-like_superfamily"/>
</dbReference>
<dbReference type="AlphaFoldDB" id="A0A6S7CCT0"/>
<keyword evidence="12" id="KW-1185">Reference proteome</keyword>
<dbReference type="InterPro" id="IPR036890">
    <property type="entry name" value="HATPase_C_sf"/>
</dbReference>
<feature type="transmembrane region" description="Helical" evidence="8">
    <location>
        <begin position="480"/>
        <end position="503"/>
    </location>
</feature>
<feature type="transmembrane region" description="Helical" evidence="8">
    <location>
        <begin position="234"/>
        <end position="250"/>
    </location>
</feature>
<feature type="transmembrane region" description="Helical" evidence="8">
    <location>
        <begin position="201"/>
        <end position="222"/>
    </location>
</feature>
<evidence type="ECO:0000256" key="7">
    <source>
        <dbReference type="PROSITE-ProRule" id="PRU00169"/>
    </source>
</evidence>
<dbReference type="CDD" id="cd17546">
    <property type="entry name" value="REC_hyHK_CKI1_RcsC-like"/>
    <property type="match status" value="1"/>
</dbReference>
<evidence type="ECO:0000259" key="9">
    <source>
        <dbReference type="PROSITE" id="PS50109"/>
    </source>
</evidence>
<feature type="transmembrane region" description="Helical" evidence="8">
    <location>
        <begin position="664"/>
        <end position="684"/>
    </location>
</feature>
<keyword evidence="8" id="KW-0472">Membrane</keyword>
<comment type="catalytic activity">
    <reaction evidence="1">
        <text>ATP + protein L-histidine = ADP + protein N-phospho-L-histidine.</text>
        <dbReference type="EC" id="2.7.13.3"/>
    </reaction>
</comment>
<comment type="subcellular location">
    <subcellularLocation>
        <location evidence="2">Cell inner membrane</location>
        <topology evidence="2">Multi-pass membrane protein</topology>
    </subcellularLocation>
</comment>
<dbReference type="FunFam" id="3.30.565.10:FF:000006">
    <property type="entry name" value="Sensor histidine kinase WalK"/>
    <property type="match status" value="1"/>
</dbReference>
<dbReference type="SMART" id="SM00448">
    <property type="entry name" value="REC"/>
    <property type="match status" value="1"/>
</dbReference>
<keyword evidence="8" id="KW-1133">Transmembrane helix</keyword>
<feature type="transmembrane region" description="Helical" evidence="8">
    <location>
        <begin position="100"/>
        <end position="121"/>
    </location>
</feature>
<dbReference type="SUPFAM" id="SSF55874">
    <property type="entry name" value="ATPase domain of HSP90 chaperone/DNA topoisomerase II/histidine kinase"/>
    <property type="match status" value="1"/>
</dbReference>
<dbReference type="InterPro" id="IPR003594">
    <property type="entry name" value="HATPase_dom"/>
</dbReference>
<evidence type="ECO:0000313" key="12">
    <source>
        <dbReference type="Proteomes" id="UP000494203"/>
    </source>
</evidence>
<feature type="domain" description="Response regulatory" evidence="10">
    <location>
        <begin position="976"/>
        <end position="1090"/>
    </location>
</feature>
<gene>
    <name evidence="11" type="primary">rcsC_6</name>
    <name evidence="11" type="ORF">LMG26788_01313</name>
</gene>
<dbReference type="GO" id="GO:0000155">
    <property type="term" value="F:phosphorelay sensor kinase activity"/>
    <property type="evidence" value="ECO:0007669"/>
    <property type="project" value="InterPro"/>
</dbReference>
<keyword evidence="5 11" id="KW-0808">Transferase</keyword>
<dbReference type="Gene3D" id="3.30.565.10">
    <property type="entry name" value="Histidine kinase-like ATPase, C-terminal domain"/>
    <property type="match status" value="1"/>
</dbReference>
<dbReference type="Proteomes" id="UP000494203">
    <property type="component" value="Unassembled WGS sequence"/>
</dbReference>
<dbReference type="CDD" id="cd00082">
    <property type="entry name" value="HisKA"/>
    <property type="match status" value="1"/>
</dbReference>
<evidence type="ECO:0000256" key="2">
    <source>
        <dbReference type="ARBA" id="ARBA00004429"/>
    </source>
</evidence>
<dbReference type="Gene3D" id="1.10.287.130">
    <property type="match status" value="1"/>
</dbReference>
<dbReference type="SUPFAM" id="SSF52172">
    <property type="entry name" value="CheY-like"/>
    <property type="match status" value="1"/>
</dbReference>
<dbReference type="EMBL" id="CADIKZ010000003">
    <property type="protein sequence ID" value="CAB3842260.1"/>
    <property type="molecule type" value="Genomic_DNA"/>
</dbReference>
<sequence length="1182" mass="128862">MRGTCRSPEGEGILGAYDAVQHTLIDVEAGRPPGVTTATTFNDVSPTPPEPDLSASAPQRIVKIRRDYNTWVANETLEDYALRFTPVSFRKWSEFRVANTALGAVSFLALEAIGGALALNYGFVNAFWAIIAVALVTFLTGLPIAYYAARHGLDMDLLTRGAGFGYIGSTITSLIYASFTFIFFALEAAIMALAIELATGLPLSIGYLLCAVVILPMVAYGITFISRLQSWTQPLWLVLLLLPYAFIAFRDPGTLGEFLRFPGHDGRGGSFNLLMFGSAVAVAASLVTQIGEQVDFLRFLPERTAANRRRWWLALVCAGPGWILPGAAKILGGAFLAWLALSLGAPADKAGDPTHMYLAAYTYVVSDPALALALVTAFVVVSQVKINVTNAYAGSLAWSNFFARITHSHPGRVVWLVFNVLIAVVLMEMGVFGALEHVLAVFSHVALAWIGALVADLVINKPLGLSPDRIEFRRAYLYDINPVGVGSMLIAMTLGLLAFAGVFPGTAGALAQALSPFVALLAAFVCAPVIAWRTRGRYNLARTPVDVAGSDHVCVICANRFEQPDMAHCPAYNGAICSLCCTLDARCQDRCKQQGRLKDQVQAVLGRLLPARITPLLHSRLGHYLLIVAGMGTLLAGILGLIYYQEYASHMRAGLDPSGLRPTFFKLYAALSLIGGVAAWWLVLAHESRRVAQEESDRQTHLLLREIEAHKQTDAQLQQAKEAAESANLAKSRFMGGMSHELRAPLNSILGYAQILQRDPALPPARREAIDVIHRSGKHLIGLIDGLLDIARIEAGRLRLENSELRLPEFLEQIVQMFRPQSALKGLTFCYEATELPSIVHIDEKRLRQILINLLSNALKFTSAGRVSMRVKSAADMVLFEVEDSGRGIPAEDLERIFLPFERSWAAAEQADSGTGLGLTICRMLTGIMGGELTVRSTVGRGSVFTLKLFLPEVRSPRSDARPSGLVVGYRGERLRILTVDDQPSQRRLVRDLLEPLGFEVHEAPHGAACLACVHTLRPALILMDVSMPDMTGWEVLQCLREAGVAVPIVMLSANILGLDPKDPAQSGHNAFIAKPVMYEDLLNQLGSLLKLDWQVAQVEAALPAGDLHRVALEREDAEALLELGAMGYIKGIQAKLEEIQGRRAEARELTAHLRALAGEFQLSEFNQVLKHHVQRHHAHAR</sequence>